<evidence type="ECO:0000313" key="5">
    <source>
        <dbReference type="EMBL" id="NDV61290.1"/>
    </source>
</evidence>
<name>A0A6B2M0L8_9BACT</name>
<dbReference type="SMART" id="SM00028">
    <property type="entry name" value="TPR"/>
    <property type="match status" value="5"/>
</dbReference>
<dbReference type="PANTHER" id="PTHR45586">
    <property type="entry name" value="TPR REPEAT-CONTAINING PROTEIN PA4667"/>
    <property type="match status" value="1"/>
</dbReference>
<accession>A0A6B2M0L8</accession>
<dbReference type="Gene3D" id="1.25.40.10">
    <property type="entry name" value="Tetratricopeptide repeat domain"/>
    <property type="match status" value="2"/>
</dbReference>
<dbReference type="Pfam" id="PF13181">
    <property type="entry name" value="TPR_8"/>
    <property type="match status" value="1"/>
</dbReference>
<proteinExistence type="predicted"/>
<dbReference type="EMBL" id="JAAGNX010000001">
    <property type="protein sequence ID" value="NDV61290.1"/>
    <property type="molecule type" value="Genomic_DNA"/>
</dbReference>
<keyword evidence="4" id="KW-0732">Signal</keyword>
<sequence>MKRIITLITLAAASLPATAQQQVISVDTSPAKAFYATDAWNKAFMGYYGVDSGTEPGVTEDTDEREVLGQIREFLQSGSDSGIRSATQAIATLVQQQQAKGVATSPMMLQIAGTLEMRNAEITNNYTEKAQILRRSEDYLRRAIEAFPNFLRAHKNLANLLFRNDRAAEAKKHFIKAVELGDKDAVTYGLLGAIFMEEGKLISSETSLRNSLMINPTILEFKQLLGNVLLQQERYGEAKEVFAELLLKRPNEVNFWMAQSNCYIALDQIDEATRNLEIVRFMGKANVPSLMLLGDVYINKEMIDEATEVYLEAIALDPSDANLSNFIRASETLGNFAAYSQAMSVITKIDGNYKDRLSDEQEIELLSLKSEINISLGKGKEAAGNLEALLKKDPFNARALLSLARYYSDADIDESLEVEQQDLQRSRYQQQAIIYYERAQNLDDQTSQVRAFIGEAQLRVQRDELELAADLLADAQSIQYQDNVQAYLDQIRAALKNRRRS</sequence>
<dbReference type="Proteomes" id="UP000478417">
    <property type="component" value="Unassembled WGS sequence"/>
</dbReference>
<evidence type="ECO:0000256" key="3">
    <source>
        <dbReference type="PROSITE-ProRule" id="PRU00339"/>
    </source>
</evidence>
<dbReference type="InterPro" id="IPR011990">
    <property type="entry name" value="TPR-like_helical_dom_sf"/>
</dbReference>
<feature type="repeat" description="TPR" evidence="3">
    <location>
        <begin position="287"/>
        <end position="320"/>
    </location>
</feature>
<dbReference type="PANTHER" id="PTHR45586:SF1">
    <property type="entry name" value="LIPOPOLYSACCHARIDE ASSEMBLY PROTEIN B"/>
    <property type="match status" value="1"/>
</dbReference>
<reference evidence="5 6" key="1">
    <citation type="submission" date="2020-02" db="EMBL/GenBank/DDBJ databases">
        <title>Albibacoteraceae fam. nov., the first described family within the subdivision 4 Verrucomicrobia.</title>
        <authorList>
            <person name="Xi F."/>
        </authorList>
    </citation>
    <scope>NUCLEOTIDE SEQUENCE [LARGE SCALE GENOMIC DNA]</scope>
    <source>
        <strain evidence="5 6">CK1056</strain>
    </source>
</reference>
<feature type="signal peptide" evidence="4">
    <location>
        <begin position="1"/>
        <end position="19"/>
    </location>
</feature>
<dbReference type="PROSITE" id="PS50005">
    <property type="entry name" value="TPR"/>
    <property type="match status" value="1"/>
</dbReference>
<dbReference type="InterPro" id="IPR051012">
    <property type="entry name" value="CellSynth/LPSAsmb/PSIAsmb"/>
</dbReference>
<evidence type="ECO:0000256" key="2">
    <source>
        <dbReference type="ARBA" id="ARBA00022803"/>
    </source>
</evidence>
<feature type="chain" id="PRO_5025469609" evidence="4">
    <location>
        <begin position="20"/>
        <end position="501"/>
    </location>
</feature>
<keyword evidence="1" id="KW-0677">Repeat</keyword>
<protein>
    <submittedName>
        <fullName evidence="5">Tetratricopeptide repeat protein</fullName>
    </submittedName>
</protein>
<dbReference type="SUPFAM" id="SSF48452">
    <property type="entry name" value="TPR-like"/>
    <property type="match status" value="2"/>
</dbReference>
<dbReference type="Pfam" id="PF13432">
    <property type="entry name" value="TPR_16"/>
    <property type="match status" value="3"/>
</dbReference>
<comment type="caution">
    <text evidence="5">The sequence shown here is derived from an EMBL/GenBank/DDBJ whole genome shotgun (WGS) entry which is preliminary data.</text>
</comment>
<evidence type="ECO:0000313" key="6">
    <source>
        <dbReference type="Proteomes" id="UP000478417"/>
    </source>
</evidence>
<dbReference type="InterPro" id="IPR019734">
    <property type="entry name" value="TPR_rpt"/>
</dbReference>
<gene>
    <name evidence="5" type="ORF">G0Q06_02365</name>
</gene>
<evidence type="ECO:0000256" key="1">
    <source>
        <dbReference type="ARBA" id="ARBA00022737"/>
    </source>
</evidence>
<dbReference type="AlphaFoldDB" id="A0A6B2M0L8"/>
<evidence type="ECO:0000256" key="4">
    <source>
        <dbReference type="SAM" id="SignalP"/>
    </source>
</evidence>
<keyword evidence="2 3" id="KW-0802">TPR repeat</keyword>
<keyword evidence="6" id="KW-1185">Reference proteome</keyword>
<organism evidence="5 6">
    <name type="scientific">Oceanipulchritudo coccoides</name>
    <dbReference type="NCBI Taxonomy" id="2706888"/>
    <lineage>
        <taxon>Bacteria</taxon>
        <taxon>Pseudomonadati</taxon>
        <taxon>Verrucomicrobiota</taxon>
        <taxon>Opitutia</taxon>
        <taxon>Puniceicoccales</taxon>
        <taxon>Oceanipulchritudinaceae</taxon>
        <taxon>Oceanipulchritudo</taxon>
    </lineage>
</organism>
<dbReference type="RefSeq" id="WP_163962087.1">
    <property type="nucleotide sequence ID" value="NZ_JAAGNX010000001.1"/>
</dbReference>